<evidence type="ECO:0000313" key="10">
    <source>
        <dbReference type="Proteomes" id="UP000277811"/>
    </source>
</evidence>
<dbReference type="GO" id="GO:0009401">
    <property type="term" value="P:phosphoenolpyruvate-dependent sugar phosphotransferase system"/>
    <property type="evidence" value="ECO:0007669"/>
    <property type="project" value="UniProtKB-KW"/>
</dbReference>
<evidence type="ECO:0000256" key="1">
    <source>
        <dbReference type="ARBA" id="ARBA00004496"/>
    </source>
</evidence>
<evidence type="ECO:0000256" key="5">
    <source>
        <dbReference type="ARBA" id="ARBA00022679"/>
    </source>
</evidence>
<dbReference type="GO" id="GO:0016020">
    <property type="term" value="C:membrane"/>
    <property type="evidence" value="ECO:0007669"/>
    <property type="project" value="InterPro"/>
</dbReference>
<dbReference type="InterPro" id="IPR004701">
    <property type="entry name" value="PTS_EIIA_man-typ"/>
</dbReference>
<evidence type="ECO:0000256" key="3">
    <source>
        <dbReference type="ARBA" id="ARBA00022490"/>
    </source>
</evidence>
<dbReference type="RefSeq" id="WP_122628135.1">
    <property type="nucleotide sequence ID" value="NZ_UPPP01000072.1"/>
</dbReference>
<dbReference type="Pfam" id="PF03610">
    <property type="entry name" value="EIIA-man"/>
    <property type="match status" value="1"/>
</dbReference>
<dbReference type="OrthoDB" id="6578004at2"/>
<dbReference type="PROSITE" id="PS51096">
    <property type="entry name" value="PTS_EIIA_TYPE_4"/>
    <property type="match status" value="1"/>
</dbReference>
<comment type="subcellular location">
    <subcellularLocation>
        <location evidence="1">Cytoplasm</location>
    </subcellularLocation>
</comment>
<keyword evidence="7" id="KW-0418">Kinase</keyword>
<dbReference type="SUPFAM" id="SSF53062">
    <property type="entry name" value="PTS system fructose IIA component-like"/>
    <property type="match status" value="1"/>
</dbReference>
<dbReference type="InterPro" id="IPR051471">
    <property type="entry name" value="Bacterial_PTS_sugar_comp"/>
</dbReference>
<dbReference type="GO" id="GO:0005737">
    <property type="term" value="C:cytoplasm"/>
    <property type="evidence" value="ECO:0007669"/>
    <property type="project" value="UniProtKB-SubCell"/>
</dbReference>
<evidence type="ECO:0000256" key="2">
    <source>
        <dbReference type="ARBA" id="ARBA00022448"/>
    </source>
</evidence>
<dbReference type="CDD" id="cd00006">
    <property type="entry name" value="PTS_IIA_man"/>
    <property type="match status" value="1"/>
</dbReference>
<evidence type="ECO:0000313" key="9">
    <source>
        <dbReference type="EMBL" id="VBB07194.1"/>
    </source>
</evidence>
<keyword evidence="6" id="KW-0598">Phosphotransferase system</keyword>
<organism evidence="9 10">
    <name type="scientific">Lucifera butyrica</name>
    <dbReference type="NCBI Taxonomy" id="1351585"/>
    <lineage>
        <taxon>Bacteria</taxon>
        <taxon>Bacillati</taxon>
        <taxon>Bacillota</taxon>
        <taxon>Negativicutes</taxon>
        <taxon>Veillonellales</taxon>
        <taxon>Veillonellaceae</taxon>
        <taxon>Lucifera</taxon>
    </lineage>
</organism>
<keyword evidence="4" id="KW-0762">Sugar transport</keyword>
<dbReference type="Gene3D" id="3.40.50.510">
    <property type="entry name" value="Phosphotransferase system, mannose-type IIA component"/>
    <property type="match status" value="1"/>
</dbReference>
<dbReference type="PANTHER" id="PTHR33799:SF1">
    <property type="entry name" value="PTS SYSTEM MANNOSE-SPECIFIC EIIAB COMPONENT-RELATED"/>
    <property type="match status" value="1"/>
</dbReference>
<proteinExistence type="predicted"/>
<gene>
    <name evidence="9" type="ORF">LUCI_2438</name>
</gene>
<name>A0A498R6S2_9FIRM</name>
<dbReference type="GO" id="GO:0016301">
    <property type="term" value="F:kinase activity"/>
    <property type="evidence" value="ECO:0007669"/>
    <property type="project" value="UniProtKB-KW"/>
</dbReference>
<protein>
    <submittedName>
        <fullName evidence="9">Phosphotransferase system mannose-type iia component</fullName>
    </submittedName>
</protein>
<evidence type="ECO:0000256" key="7">
    <source>
        <dbReference type="ARBA" id="ARBA00022777"/>
    </source>
</evidence>
<evidence type="ECO:0000256" key="4">
    <source>
        <dbReference type="ARBA" id="ARBA00022597"/>
    </source>
</evidence>
<keyword evidence="5 9" id="KW-0808">Transferase</keyword>
<evidence type="ECO:0000259" key="8">
    <source>
        <dbReference type="PROSITE" id="PS51096"/>
    </source>
</evidence>
<dbReference type="AlphaFoldDB" id="A0A498R6S2"/>
<keyword evidence="2" id="KW-0813">Transport</keyword>
<dbReference type="InterPro" id="IPR036662">
    <property type="entry name" value="PTS_EIIA_man-typ_sf"/>
</dbReference>
<evidence type="ECO:0000256" key="6">
    <source>
        <dbReference type="ARBA" id="ARBA00022683"/>
    </source>
</evidence>
<keyword evidence="10" id="KW-1185">Reference proteome</keyword>
<dbReference type="InterPro" id="IPR033887">
    <property type="entry name" value="PTS_IIA_man"/>
</dbReference>
<dbReference type="EMBL" id="UPPP01000072">
    <property type="protein sequence ID" value="VBB07194.1"/>
    <property type="molecule type" value="Genomic_DNA"/>
</dbReference>
<dbReference type="PANTHER" id="PTHR33799">
    <property type="entry name" value="PTS PERMEASE-RELATED-RELATED"/>
    <property type="match status" value="1"/>
</dbReference>
<feature type="domain" description="PTS EIIA type-4" evidence="8">
    <location>
        <begin position="5"/>
        <end position="128"/>
    </location>
</feature>
<reference evidence="9 10" key="1">
    <citation type="submission" date="2018-06" db="EMBL/GenBank/DDBJ databases">
        <authorList>
            <person name="Strepis N."/>
        </authorList>
    </citation>
    <scope>NUCLEOTIDE SEQUENCE [LARGE SCALE GENOMIC DNA]</scope>
    <source>
        <strain evidence="9">LUCI</strain>
    </source>
</reference>
<accession>A0A498R6S2</accession>
<keyword evidence="3" id="KW-0963">Cytoplasm</keyword>
<sequence>MGSPKAEILLLTHGGWGEKLIDSLKMIWGSTARVSEIPLMPHYTFEEYFEKVADKVAQMADHSLIITDLFGGTTSNVSAKLSQKYNIHILSGLNAPMLLEAMSSIDSLDDPQTLRQIVTVSQQGCKDVVGEIRASFEKSAIR</sequence>
<dbReference type="Proteomes" id="UP000277811">
    <property type="component" value="Unassembled WGS sequence"/>
</dbReference>